<dbReference type="EC" id="3.4.11.5" evidence="8 9"/>
<accession>A0ABY2P915</accession>
<evidence type="ECO:0000256" key="5">
    <source>
        <dbReference type="ARBA" id="ARBA00022490"/>
    </source>
</evidence>
<keyword evidence="4 8" id="KW-0031">Aminopeptidase</keyword>
<evidence type="ECO:0000256" key="2">
    <source>
        <dbReference type="ARBA" id="ARBA00004496"/>
    </source>
</evidence>
<dbReference type="Pfam" id="PF00561">
    <property type="entry name" value="Abhydrolase_1"/>
    <property type="match status" value="1"/>
</dbReference>
<dbReference type="NCBIfam" id="TIGR01249">
    <property type="entry name" value="pro_imino_pep_1"/>
    <property type="match status" value="1"/>
</dbReference>
<dbReference type="InterPro" id="IPR029058">
    <property type="entry name" value="AB_hydrolase_fold"/>
</dbReference>
<evidence type="ECO:0000256" key="1">
    <source>
        <dbReference type="ARBA" id="ARBA00001585"/>
    </source>
</evidence>
<evidence type="ECO:0000256" key="3">
    <source>
        <dbReference type="ARBA" id="ARBA00010088"/>
    </source>
</evidence>
<dbReference type="Proteomes" id="UP000306274">
    <property type="component" value="Unassembled WGS sequence"/>
</dbReference>
<sequence>MARWGGTEVDPSEADELYPPIEPYASGMLEVGDGNLVYWEACGNPAGKPALVVHGGPGSGCGPRARRYFDPERYRVILFDQRGCGRSTPHASDPATDLRHNTTHHLIADMERLREHLGVTDWLLYGGSWGSTLILAYAQAHPERVTEAVIASVTTTRRSEIDWLYRGVGQLFPEAWHAFREGAPEGTEPAGPTTAPTGLVTAYARLLESPDPAVRERATAAWCAWEDAVLSLEAGPGPAPYSGRPDRDQRAMVRICAHYFSHGAWLRENQLIDEAHRLAGIPAVLVHGRFDLGSPLTTAWELDRAWPEAELTVIDGAGHLGGPATRRAVLAALDGFAG</sequence>
<dbReference type="InterPro" id="IPR002410">
    <property type="entry name" value="Peptidase_S33"/>
</dbReference>
<dbReference type="SUPFAM" id="SSF53474">
    <property type="entry name" value="alpha/beta-Hydrolases"/>
    <property type="match status" value="1"/>
</dbReference>
<evidence type="ECO:0000259" key="10">
    <source>
        <dbReference type="Pfam" id="PF00561"/>
    </source>
</evidence>
<dbReference type="InterPro" id="IPR000073">
    <property type="entry name" value="AB_hydrolase_1"/>
</dbReference>
<comment type="caution">
    <text evidence="11">The sequence shown here is derived from an EMBL/GenBank/DDBJ whole genome shotgun (WGS) entry which is preliminary data.</text>
</comment>
<reference evidence="11 12" key="1">
    <citation type="submission" date="2019-04" db="EMBL/GenBank/DDBJ databases">
        <title>Streptomyces rhizosphaericola sp. nov., an actinobacterium isolated from the wheat rhizosphere.</title>
        <authorList>
            <person name="Vargas Hoyos H.A."/>
            <person name="Santos S.N."/>
            <person name="Genuario D.B."/>
            <person name="Melo I.S."/>
            <person name="Da Silva L.J."/>
            <person name="Da Silva F.S.P."/>
            <person name="Zucchi T.D."/>
        </authorList>
    </citation>
    <scope>NUCLEOTIDE SEQUENCE [LARGE SCALE GENOMIC DNA]</scope>
    <source>
        <strain evidence="11 12">1AS2c</strain>
    </source>
</reference>
<evidence type="ECO:0000256" key="7">
    <source>
        <dbReference type="ARBA" id="ARBA00022801"/>
    </source>
</evidence>
<comment type="subcellular location">
    <subcellularLocation>
        <location evidence="2 8">Cytoplasm</location>
    </subcellularLocation>
</comment>
<dbReference type="InterPro" id="IPR005944">
    <property type="entry name" value="Pro_iminopeptidase"/>
</dbReference>
<name>A0ABY2P915_9ACTN</name>
<evidence type="ECO:0000256" key="4">
    <source>
        <dbReference type="ARBA" id="ARBA00022438"/>
    </source>
</evidence>
<keyword evidence="12" id="KW-1185">Reference proteome</keyword>
<dbReference type="PANTHER" id="PTHR43722">
    <property type="entry name" value="PROLINE IMINOPEPTIDASE"/>
    <property type="match status" value="1"/>
</dbReference>
<keyword evidence="6 8" id="KW-0645">Protease</keyword>
<keyword evidence="7 8" id="KW-0378">Hydrolase</keyword>
<feature type="domain" description="AB hydrolase-1" evidence="10">
    <location>
        <begin position="51"/>
        <end position="320"/>
    </location>
</feature>
<evidence type="ECO:0000256" key="8">
    <source>
        <dbReference type="PIRNR" id="PIRNR006431"/>
    </source>
</evidence>
<evidence type="ECO:0000256" key="6">
    <source>
        <dbReference type="ARBA" id="ARBA00022670"/>
    </source>
</evidence>
<protein>
    <recommendedName>
        <fullName evidence="8 9">Proline iminopeptidase</fullName>
        <shortName evidence="8">PIP</shortName>
        <ecNumber evidence="8 9">3.4.11.5</ecNumber>
    </recommendedName>
    <alternativeName>
        <fullName evidence="8">Prolyl aminopeptidase</fullName>
    </alternativeName>
</protein>
<dbReference type="RefSeq" id="WP_136017213.1">
    <property type="nucleotide sequence ID" value="NZ_SRZK01000347.1"/>
</dbReference>
<organism evidence="11 12">
    <name type="scientific">Streptomyces rhizosphaericola</name>
    <dbReference type="NCBI Taxonomy" id="2564098"/>
    <lineage>
        <taxon>Bacteria</taxon>
        <taxon>Bacillati</taxon>
        <taxon>Actinomycetota</taxon>
        <taxon>Actinomycetes</taxon>
        <taxon>Kitasatosporales</taxon>
        <taxon>Streptomycetaceae</taxon>
        <taxon>Streptomyces</taxon>
    </lineage>
</organism>
<dbReference type="GO" id="GO:0004177">
    <property type="term" value="F:aminopeptidase activity"/>
    <property type="evidence" value="ECO:0007669"/>
    <property type="project" value="UniProtKB-KW"/>
</dbReference>
<dbReference type="Gene3D" id="3.40.50.1820">
    <property type="entry name" value="alpha/beta hydrolase"/>
    <property type="match status" value="1"/>
</dbReference>
<dbReference type="PANTHER" id="PTHR43722:SF1">
    <property type="entry name" value="PROLINE IMINOPEPTIDASE"/>
    <property type="match status" value="1"/>
</dbReference>
<dbReference type="PRINTS" id="PR00793">
    <property type="entry name" value="PROAMNOPTASE"/>
</dbReference>
<dbReference type="PRINTS" id="PR00111">
    <property type="entry name" value="ABHYDROLASE"/>
</dbReference>
<proteinExistence type="inferred from homology"/>
<keyword evidence="5 8" id="KW-0963">Cytoplasm</keyword>
<dbReference type="EMBL" id="SRZK01000347">
    <property type="protein sequence ID" value="TGZ03415.1"/>
    <property type="molecule type" value="Genomic_DNA"/>
</dbReference>
<comment type="catalytic activity">
    <reaction evidence="1 8 9">
        <text>Release of N-terminal proline from a peptide.</text>
        <dbReference type="EC" id="3.4.11.5"/>
    </reaction>
</comment>
<comment type="similarity">
    <text evidence="3 8 9">Belongs to the peptidase S33 family.</text>
</comment>
<evidence type="ECO:0000313" key="11">
    <source>
        <dbReference type="EMBL" id="TGZ03415.1"/>
    </source>
</evidence>
<evidence type="ECO:0000313" key="12">
    <source>
        <dbReference type="Proteomes" id="UP000306274"/>
    </source>
</evidence>
<evidence type="ECO:0000256" key="9">
    <source>
        <dbReference type="RuleBase" id="RU003421"/>
    </source>
</evidence>
<dbReference type="PIRSF" id="PIRSF006431">
    <property type="entry name" value="Pept_S33"/>
    <property type="match status" value="1"/>
</dbReference>
<gene>
    <name evidence="11" type="primary">pip</name>
    <name evidence="11" type="ORF">E5Z02_26200</name>
</gene>